<dbReference type="SUPFAM" id="SSF48403">
    <property type="entry name" value="Ankyrin repeat"/>
    <property type="match status" value="1"/>
</dbReference>
<evidence type="ECO:0000256" key="5">
    <source>
        <dbReference type="SAM" id="SignalP"/>
    </source>
</evidence>
<dbReference type="Pfam" id="PF12796">
    <property type="entry name" value="Ank_2"/>
    <property type="match status" value="2"/>
</dbReference>
<dbReference type="InterPro" id="IPR027417">
    <property type="entry name" value="P-loop_NTPase"/>
</dbReference>
<dbReference type="InterPro" id="IPR036770">
    <property type="entry name" value="Ankyrin_rpt-contain_sf"/>
</dbReference>
<evidence type="ECO:0000256" key="1">
    <source>
        <dbReference type="ARBA" id="ARBA00022737"/>
    </source>
</evidence>
<accession>A0A6J8C2Z1</accession>
<evidence type="ECO:0000256" key="4">
    <source>
        <dbReference type="SAM" id="Phobius"/>
    </source>
</evidence>
<evidence type="ECO:0000313" key="8">
    <source>
        <dbReference type="Proteomes" id="UP000507470"/>
    </source>
</evidence>
<dbReference type="PANTHER" id="PTHR24198:SF165">
    <property type="entry name" value="ANKYRIN REPEAT-CONTAINING PROTEIN-RELATED"/>
    <property type="match status" value="1"/>
</dbReference>
<keyword evidence="8" id="KW-1185">Reference proteome</keyword>
<keyword evidence="1" id="KW-0677">Repeat</keyword>
<gene>
    <name evidence="7" type="ORF">MCOR_25840</name>
</gene>
<dbReference type="Gene3D" id="1.25.40.20">
    <property type="entry name" value="Ankyrin repeat-containing domain"/>
    <property type="match status" value="1"/>
</dbReference>
<keyword evidence="4" id="KW-0472">Membrane</keyword>
<keyword evidence="4" id="KW-1133">Transmembrane helix</keyword>
<dbReference type="AlphaFoldDB" id="A0A6J8C2Z1"/>
<feature type="repeat" description="ANK" evidence="3">
    <location>
        <begin position="842"/>
        <end position="874"/>
    </location>
</feature>
<dbReference type="Pfam" id="PF20720">
    <property type="entry name" value="nSTAND3"/>
    <property type="match status" value="1"/>
</dbReference>
<dbReference type="Proteomes" id="UP000507470">
    <property type="component" value="Unassembled WGS sequence"/>
</dbReference>
<dbReference type="PROSITE" id="PS50088">
    <property type="entry name" value="ANK_REPEAT"/>
    <property type="match status" value="8"/>
</dbReference>
<dbReference type="InterPro" id="IPR049050">
    <property type="entry name" value="nSTAND3"/>
</dbReference>
<keyword evidence="5" id="KW-0732">Signal</keyword>
<protein>
    <recommendedName>
        <fullName evidence="6">Novel STAND NTPase 3 domain-containing protein</fullName>
    </recommendedName>
</protein>
<feature type="signal peptide" evidence="5">
    <location>
        <begin position="1"/>
        <end position="21"/>
    </location>
</feature>
<dbReference type="SUPFAM" id="SSF52540">
    <property type="entry name" value="P-loop containing nucleoside triphosphate hydrolases"/>
    <property type="match status" value="1"/>
</dbReference>
<feature type="repeat" description="ANK" evidence="3">
    <location>
        <begin position="709"/>
        <end position="741"/>
    </location>
</feature>
<keyword evidence="2 3" id="KW-0040">ANK repeat</keyword>
<evidence type="ECO:0000256" key="3">
    <source>
        <dbReference type="PROSITE-ProRule" id="PRU00023"/>
    </source>
</evidence>
<dbReference type="PANTHER" id="PTHR24198">
    <property type="entry name" value="ANKYRIN REPEAT AND PROTEIN KINASE DOMAIN-CONTAINING PROTEIN"/>
    <property type="match status" value="1"/>
</dbReference>
<feature type="repeat" description="ANK" evidence="3">
    <location>
        <begin position="941"/>
        <end position="969"/>
    </location>
</feature>
<dbReference type="InterPro" id="IPR002110">
    <property type="entry name" value="Ankyrin_rpt"/>
</dbReference>
<organism evidence="7 8">
    <name type="scientific">Mytilus coruscus</name>
    <name type="common">Sea mussel</name>
    <dbReference type="NCBI Taxonomy" id="42192"/>
    <lineage>
        <taxon>Eukaryota</taxon>
        <taxon>Metazoa</taxon>
        <taxon>Spiralia</taxon>
        <taxon>Lophotrochozoa</taxon>
        <taxon>Mollusca</taxon>
        <taxon>Bivalvia</taxon>
        <taxon>Autobranchia</taxon>
        <taxon>Pteriomorphia</taxon>
        <taxon>Mytilida</taxon>
        <taxon>Mytiloidea</taxon>
        <taxon>Mytilidae</taxon>
        <taxon>Mytilinae</taxon>
        <taxon>Mytilus</taxon>
    </lineage>
</organism>
<reference evidence="7 8" key="1">
    <citation type="submission" date="2020-06" db="EMBL/GenBank/DDBJ databases">
        <authorList>
            <person name="Li R."/>
            <person name="Bekaert M."/>
        </authorList>
    </citation>
    <scope>NUCLEOTIDE SEQUENCE [LARGE SCALE GENOMIC DNA]</scope>
    <source>
        <strain evidence="8">wild</strain>
    </source>
</reference>
<evidence type="ECO:0000256" key="2">
    <source>
        <dbReference type="ARBA" id="ARBA00023043"/>
    </source>
</evidence>
<proteinExistence type="predicted"/>
<evidence type="ECO:0000259" key="6">
    <source>
        <dbReference type="Pfam" id="PF20720"/>
    </source>
</evidence>
<dbReference type="OrthoDB" id="20872at2759"/>
<sequence>MAQSLQIFAKTLLCLVSVTFATDWKCPDSSQWQLRAKGFCIASNPWYYCLFNENLSRFRKLCAGKQAFHKPDYDCLSVVLAVGDFRCPRSNVIRFDFSFQSRGTNRATNYSSLEKKNVIHTAPHKARTAVLTSLISLIVVLVSYLLLSELFVKHYDNLLRSEIETRVKEKLAEIEKELTRQKEDTDKLPKTTRDVFKEHIVDWEKDDVKFITTRGTIKIEQRLKTDNCVLVIGISGNGKSSILRHLALKLKADDNYEIIPIVLGPVNILTFRNERRKLVFVIDDFCGKANINAQTVDVWFSQIDEILKMSTEFEHESHNTGFKLLFAASTDIYNDKIFNRLDSLKKYVFDLSDTPLQNDEKLKMIEQYIPEEAKSEFAKKLISDEAYFPLLCKIAEGKSTKQITHLFDNLNEFIKHNLLVLQQKHGLQFCIITLCALFSNNFKEEMFACTRNKAAFNEFCTEFDFEIDKKSALSTIKEQLKSANDMYMTKTGNFYHFIHGEVYHVAELICGNTVLNTFIKFASSSAIAERFNIRSTTKEEMKNVILIKYEKDEKRYFDRLMSDLEQGITYSTFHNSQLGNQLYRNKFCLYCQNRKSKLVQLLKQLTEKSGRTCYKENDISEMKKIDYEDYIDFEKQYHFSSHKMCIPLIESAWEGFEDVVEMLLDMESDINVTDKFGRTALFVASKLGKLNVVILLLSKGANSSLCDCDGQYPLLIACKEGYDAVVKVLLKQTTDINRCDSKGTSPLIGASYAGKKGIVEMLVRAKADISICNNKGQSPLFIAASKGRKDVVEFLIKTSHAEISKRDNDGRSPLLIACQNRQQSVVDSLIQEHCNISQCNWEKQSPLFIACAEGFTEIVNSLVKGGANKEQRDEDGRTPLFIACERGRTDIVKILIETGADISTTDNNKRTPFYAACRQGSLDIVQMLKEKEADVSACTKWGCTPLFAAKREGHQSVVKYLLELGADDS</sequence>
<feature type="transmembrane region" description="Helical" evidence="4">
    <location>
        <begin position="129"/>
        <end position="152"/>
    </location>
</feature>
<feature type="repeat" description="ANK" evidence="3">
    <location>
        <begin position="742"/>
        <end position="774"/>
    </location>
</feature>
<feature type="repeat" description="ANK" evidence="3">
    <location>
        <begin position="875"/>
        <end position="907"/>
    </location>
</feature>
<feature type="domain" description="Novel STAND NTPase 3" evidence="6">
    <location>
        <begin position="210"/>
        <end position="369"/>
    </location>
</feature>
<evidence type="ECO:0000313" key="7">
    <source>
        <dbReference type="EMBL" id="CAC5390765.1"/>
    </source>
</evidence>
<feature type="repeat" description="ANK" evidence="3">
    <location>
        <begin position="908"/>
        <end position="940"/>
    </location>
</feature>
<dbReference type="PRINTS" id="PR01415">
    <property type="entry name" value="ANKYRIN"/>
</dbReference>
<dbReference type="EMBL" id="CACVKT020004609">
    <property type="protein sequence ID" value="CAC5390765.1"/>
    <property type="molecule type" value="Genomic_DNA"/>
</dbReference>
<keyword evidence="4" id="KW-0812">Transmembrane</keyword>
<name>A0A6J8C2Z1_MYTCO</name>
<feature type="chain" id="PRO_5026648535" description="Novel STAND NTPase 3 domain-containing protein" evidence="5">
    <location>
        <begin position="22"/>
        <end position="969"/>
    </location>
</feature>
<feature type="repeat" description="ANK" evidence="3">
    <location>
        <begin position="676"/>
        <end position="708"/>
    </location>
</feature>
<dbReference type="SMART" id="SM00248">
    <property type="entry name" value="ANK"/>
    <property type="match status" value="10"/>
</dbReference>
<feature type="repeat" description="ANK" evidence="3">
    <location>
        <begin position="775"/>
        <end position="797"/>
    </location>
</feature>
<dbReference type="Pfam" id="PF00023">
    <property type="entry name" value="Ank"/>
    <property type="match status" value="2"/>
</dbReference>
<dbReference type="PROSITE" id="PS50297">
    <property type="entry name" value="ANK_REP_REGION"/>
    <property type="match status" value="7"/>
</dbReference>
<dbReference type="Pfam" id="PF13637">
    <property type="entry name" value="Ank_4"/>
    <property type="match status" value="1"/>
</dbReference>